<accession>A0A381KNE6</accession>
<organism evidence="2">
    <name type="scientific">Clostridioides difficile</name>
    <name type="common">Peptoclostridium difficile</name>
    <dbReference type="NCBI Taxonomy" id="1496"/>
    <lineage>
        <taxon>Bacteria</taxon>
        <taxon>Bacillati</taxon>
        <taxon>Bacillota</taxon>
        <taxon>Clostridia</taxon>
        <taxon>Peptostreptococcales</taxon>
        <taxon>Peptostreptococcaceae</taxon>
        <taxon>Clostridioides</taxon>
    </lineage>
</organism>
<gene>
    <name evidence="2" type="ORF">NCTC13307_04548</name>
</gene>
<dbReference type="EMBL" id="UFWD01000002">
    <property type="protein sequence ID" value="SUY83425.1"/>
    <property type="molecule type" value="Genomic_DNA"/>
</dbReference>
<evidence type="ECO:0000259" key="1">
    <source>
        <dbReference type="Pfam" id="PF14512"/>
    </source>
</evidence>
<feature type="domain" description="Putative nitroreductase TM1586" evidence="1">
    <location>
        <begin position="2"/>
        <end position="52"/>
    </location>
</feature>
<dbReference type="InterPro" id="IPR029478">
    <property type="entry name" value="TM1586_NiRdase"/>
</dbReference>
<evidence type="ECO:0000313" key="2">
    <source>
        <dbReference type="EMBL" id="SUY83425.1"/>
    </source>
</evidence>
<reference evidence="2" key="1">
    <citation type="submission" date="2018-06" db="EMBL/GenBank/DDBJ databases">
        <authorList>
            <consortium name="Pathogen Informatics"/>
            <person name="Doyle S."/>
        </authorList>
    </citation>
    <scope>NUCLEOTIDE SEQUENCE</scope>
    <source>
        <strain evidence="2">NCTC13307</strain>
    </source>
</reference>
<proteinExistence type="predicted"/>
<name>A0A381KNE6_CLODI</name>
<dbReference type="AlphaFoldDB" id="A0A381KNE6"/>
<protein>
    <recommendedName>
        <fullName evidence="1">Putative nitroreductase TM1586 domain-containing protein</fullName>
    </recommendedName>
</protein>
<dbReference type="Pfam" id="PF14512">
    <property type="entry name" value="TM1586_NiRdase"/>
    <property type="match status" value="1"/>
</dbReference>
<sequence>MTRRAPSVKNSQPWYFHKDERGLHLFEKRPKKHCEDMNKVSLGVALRHFDIACIKNKIDVSYEKLPIRNKIGKSYFITVVEHVKPEEETQEENVTLEKEESQDE</sequence>